<gene>
    <name evidence="1" type="ORF">DIJ64_09040</name>
</gene>
<evidence type="ECO:0000313" key="2">
    <source>
        <dbReference type="Proteomes" id="UP000249682"/>
    </source>
</evidence>
<accession>A0AAD2PSV6</accession>
<dbReference type="AlphaFoldDB" id="A0AAD2PSV6"/>
<dbReference type="EMBL" id="CP029543">
    <property type="protein sequence ID" value="AWV48152.1"/>
    <property type="molecule type" value="Genomic_DNA"/>
</dbReference>
<reference evidence="1 2" key="1">
    <citation type="submission" date="2018-05" db="EMBL/GenBank/DDBJ databases">
        <title>Evolution of small genomes with special reference to Mycobacterium leprae.</title>
        <authorList>
            <person name="Mohanty P.S."/>
            <person name="Bansal A.K."/>
            <person name="Gupta U.D."/>
            <person name="Naaz F."/>
            <person name="Dwivedi V.D."/>
            <person name="Singh H."/>
            <person name="Gupta G."/>
            <person name="Sharma S."/>
            <person name="Arora M."/>
        </authorList>
    </citation>
    <scope>NUCLEOTIDE SEQUENCE [LARGE SCALE GENOMIC DNA]</scope>
    <source>
        <strain evidence="1 2">MRHRU-235-G</strain>
    </source>
</reference>
<evidence type="ECO:0000313" key="1">
    <source>
        <dbReference type="EMBL" id="AWV48152.1"/>
    </source>
</evidence>
<organism evidence="1 2">
    <name type="scientific">Mycobacterium leprae</name>
    <dbReference type="NCBI Taxonomy" id="1769"/>
    <lineage>
        <taxon>Bacteria</taxon>
        <taxon>Bacillati</taxon>
        <taxon>Actinomycetota</taxon>
        <taxon>Actinomycetes</taxon>
        <taxon>Mycobacteriales</taxon>
        <taxon>Mycobacteriaceae</taxon>
        <taxon>Mycobacterium</taxon>
    </lineage>
</organism>
<sequence length="65" mass="7616">MAVDEPFNFAQLLDRLKPKDKLPLSARVFRTWITQNPGQLRIINRYAFVLAGRCNSRYRHASTRP</sequence>
<dbReference type="Proteomes" id="UP000249682">
    <property type="component" value="Chromosome"/>
</dbReference>
<protein>
    <submittedName>
        <fullName evidence="1">Uncharacterized protein</fullName>
    </submittedName>
</protein>
<proteinExistence type="predicted"/>
<name>A0AAD2PSV6_MYCLR</name>